<keyword evidence="4 7" id="KW-0812">Transmembrane</keyword>
<dbReference type="Gene3D" id="1.10.287.3510">
    <property type="match status" value="1"/>
</dbReference>
<dbReference type="GO" id="GO:0005886">
    <property type="term" value="C:plasma membrane"/>
    <property type="evidence" value="ECO:0007669"/>
    <property type="project" value="UniProtKB-SubCell"/>
</dbReference>
<dbReference type="InterPro" id="IPR050601">
    <property type="entry name" value="CPA3_antiporter_subunitC"/>
</dbReference>
<dbReference type="EMBL" id="SRME01000003">
    <property type="protein sequence ID" value="TGG87886.1"/>
    <property type="molecule type" value="Genomic_DNA"/>
</dbReference>
<dbReference type="AlphaFoldDB" id="A0A4Z0W1Y7"/>
<evidence type="ECO:0000313" key="8">
    <source>
        <dbReference type="EMBL" id="TGG87886.1"/>
    </source>
</evidence>
<dbReference type="InterPro" id="IPR039428">
    <property type="entry name" value="NUOK/Mnh_C1-like"/>
</dbReference>
<evidence type="ECO:0000256" key="7">
    <source>
        <dbReference type="SAM" id="Phobius"/>
    </source>
</evidence>
<comment type="subcellular location">
    <subcellularLocation>
        <location evidence="1">Cell membrane</location>
        <topology evidence="1">Multi-pass membrane protein</topology>
    </subcellularLocation>
</comment>
<keyword evidence="6 7" id="KW-0472">Membrane</keyword>
<reference evidence="8 9" key="1">
    <citation type="submission" date="2019-04" db="EMBL/GenBank/DDBJ databases">
        <title>Draft genome sequence data and analysis of a Fermenting Bacterium, Geotoga petraea strain HO-Geo1, isolated from heavy-oil petroleum reservoir in Russia.</title>
        <authorList>
            <person name="Grouzdev D.S."/>
            <person name="Semenova E.M."/>
            <person name="Sokolova D.S."/>
            <person name="Tourova T.P."/>
            <person name="Poltaraus A.B."/>
            <person name="Nazina T.N."/>
        </authorList>
    </citation>
    <scope>NUCLEOTIDE SEQUENCE [LARGE SCALE GENOMIC DNA]</scope>
    <source>
        <strain evidence="8 9">HO-Geo1</strain>
    </source>
</reference>
<feature type="transmembrane region" description="Helical" evidence="7">
    <location>
        <begin position="70"/>
        <end position="91"/>
    </location>
</feature>
<feature type="transmembrane region" description="Helical" evidence="7">
    <location>
        <begin position="36"/>
        <end position="58"/>
    </location>
</feature>
<dbReference type="PANTHER" id="PTHR34583:SF2">
    <property type="entry name" value="ANTIPORTER SUBUNIT MNHC2-RELATED"/>
    <property type="match status" value="1"/>
</dbReference>
<dbReference type="OrthoDB" id="9799219at2"/>
<gene>
    <name evidence="8" type="ORF">E4650_05975</name>
</gene>
<keyword evidence="5 7" id="KW-1133">Transmembrane helix</keyword>
<evidence type="ECO:0000256" key="2">
    <source>
        <dbReference type="ARBA" id="ARBA00010388"/>
    </source>
</evidence>
<sequence length="112" mass="12351">MMSQYLYIILMLVGIYGLLSQKNIIKMIISLNILELGLNLFIISTGYISGSNAPIIIFENDTNFVDPLPQAIVLTAIVIGFGVTAVALMLARNIYKKNGTLEIDEIRGEDND</sequence>
<protein>
    <submittedName>
        <fullName evidence="8">Cation:proton antiporter</fullName>
    </submittedName>
</protein>
<accession>A0A4Z0W1Y7</accession>
<evidence type="ECO:0000256" key="6">
    <source>
        <dbReference type="ARBA" id="ARBA00023136"/>
    </source>
</evidence>
<organism evidence="8 9">
    <name type="scientific">Geotoga petraea</name>
    <dbReference type="NCBI Taxonomy" id="28234"/>
    <lineage>
        <taxon>Bacteria</taxon>
        <taxon>Thermotogati</taxon>
        <taxon>Thermotogota</taxon>
        <taxon>Thermotogae</taxon>
        <taxon>Petrotogales</taxon>
        <taxon>Petrotogaceae</taxon>
        <taxon>Geotoga</taxon>
    </lineage>
</organism>
<comment type="similarity">
    <text evidence="2">Belongs to the CPA3 antiporters (TC 2.A.63) subunit C family.</text>
</comment>
<dbReference type="Pfam" id="PF00420">
    <property type="entry name" value="Oxidored_q2"/>
    <property type="match status" value="1"/>
</dbReference>
<evidence type="ECO:0000313" key="9">
    <source>
        <dbReference type="Proteomes" id="UP000297288"/>
    </source>
</evidence>
<name>A0A4Z0W1Y7_9BACT</name>
<comment type="caution">
    <text evidence="8">The sequence shown here is derived from an EMBL/GenBank/DDBJ whole genome shotgun (WGS) entry which is preliminary data.</text>
</comment>
<dbReference type="PANTHER" id="PTHR34583">
    <property type="entry name" value="ANTIPORTER SUBUNIT MNHC2-RELATED"/>
    <property type="match status" value="1"/>
</dbReference>
<evidence type="ECO:0000256" key="5">
    <source>
        <dbReference type="ARBA" id="ARBA00022989"/>
    </source>
</evidence>
<evidence type="ECO:0000256" key="3">
    <source>
        <dbReference type="ARBA" id="ARBA00022475"/>
    </source>
</evidence>
<evidence type="ECO:0000256" key="1">
    <source>
        <dbReference type="ARBA" id="ARBA00004651"/>
    </source>
</evidence>
<proteinExistence type="inferred from homology"/>
<keyword evidence="3" id="KW-1003">Cell membrane</keyword>
<feature type="transmembrane region" description="Helical" evidence="7">
    <location>
        <begin position="6"/>
        <end position="24"/>
    </location>
</feature>
<evidence type="ECO:0000256" key="4">
    <source>
        <dbReference type="ARBA" id="ARBA00022692"/>
    </source>
</evidence>
<dbReference type="Proteomes" id="UP000297288">
    <property type="component" value="Unassembled WGS sequence"/>
</dbReference>